<reference evidence="1 2" key="1">
    <citation type="submission" date="2015-02" db="EMBL/GenBank/DDBJ databases">
        <title>Draft genome sequence of Kitasatospora griseola MF730-N6, a bafilomycin, terpentecin and satosporin producer.</title>
        <authorList>
            <person name="Arens J.C."/>
            <person name="Haltli B."/>
            <person name="Kerr R.G."/>
        </authorList>
    </citation>
    <scope>NUCLEOTIDE SEQUENCE [LARGE SCALE GENOMIC DNA]</scope>
    <source>
        <strain evidence="1 2">MF730-N6</strain>
    </source>
</reference>
<evidence type="ECO:0000313" key="1">
    <source>
        <dbReference type="EMBL" id="KIQ67055.1"/>
    </source>
</evidence>
<gene>
    <name evidence="1" type="ORF">TR51_06635</name>
</gene>
<dbReference type="EMBL" id="JXZB01000001">
    <property type="protein sequence ID" value="KIQ67055.1"/>
    <property type="molecule type" value="Genomic_DNA"/>
</dbReference>
<organism evidence="1 2">
    <name type="scientific">Kitasatospora griseola</name>
    <name type="common">Streptomyces griseolosporeus</name>
    <dbReference type="NCBI Taxonomy" id="2064"/>
    <lineage>
        <taxon>Bacteria</taxon>
        <taxon>Bacillati</taxon>
        <taxon>Actinomycetota</taxon>
        <taxon>Actinomycetes</taxon>
        <taxon>Kitasatosporales</taxon>
        <taxon>Streptomycetaceae</taxon>
        <taxon>Kitasatospora</taxon>
    </lineage>
</organism>
<dbReference type="RefSeq" id="WP_043908831.1">
    <property type="nucleotide sequence ID" value="NZ_JXZB01000001.1"/>
</dbReference>
<accession>A0A0D0NFH1</accession>
<sequence>MGAWYATREDVKSALDWAETSRSNARVDQAIEAASRWIEGFLHRRFYPELATRYFDFPDQYARPWRLWLDDSELISLTSISSGGTVLDPTTVLLEPNRSGPPYNRVELRIDTNSAFGGGQTTQRDVTITGLWGYSADDIAVTTAASAINSTATTLLVASSAGIGVGQLLRVGTERLTVTERTMAPTGQTLQQPLDALQKTVTVAVTDGTAFALDEVLLVDSERMLVVDIAGDQLTVKRAWDGSVLATHTGSAIYAPRKLTVTRGVLGTAAAAINQDATVYRWDVPGPVRTLCIAEALVTQLQQSSGYARTTGVGSSARQVGGGTVSKTQYGLSIESLREQVYTSHGRKARVRAV</sequence>
<comment type="caution">
    <text evidence="1">The sequence shown here is derived from an EMBL/GenBank/DDBJ whole genome shotgun (WGS) entry which is preliminary data.</text>
</comment>
<dbReference type="PATRIC" id="fig|2064.6.peg.1459"/>
<dbReference type="STRING" id="2064.TR51_06635"/>
<keyword evidence="2" id="KW-1185">Reference proteome</keyword>
<dbReference type="AlphaFoldDB" id="A0A0D0NFH1"/>
<protein>
    <submittedName>
        <fullName evidence="1">Uncharacterized protein</fullName>
    </submittedName>
</protein>
<name>A0A0D0NFH1_KITGR</name>
<evidence type="ECO:0000313" key="2">
    <source>
        <dbReference type="Proteomes" id="UP000032066"/>
    </source>
</evidence>
<dbReference type="OrthoDB" id="3526447at2"/>
<dbReference type="Proteomes" id="UP000032066">
    <property type="component" value="Unassembled WGS sequence"/>
</dbReference>
<proteinExistence type="predicted"/>